<keyword evidence="1" id="KW-0812">Transmembrane</keyword>
<dbReference type="InterPro" id="IPR000601">
    <property type="entry name" value="PKD_dom"/>
</dbReference>
<comment type="caution">
    <text evidence="3">The sequence shown here is derived from an EMBL/GenBank/DDBJ whole genome shotgun (WGS) entry which is preliminary data.</text>
</comment>
<reference evidence="3 4" key="3">
    <citation type="submission" date="2020-02" db="EMBL/GenBank/DDBJ databases">
        <title>Flavobacterium profundi sp. nov., isolated from a deep-sea seamount.</title>
        <authorList>
            <person name="Zhang D.-C."/>
        </authorList>
    </citation>
    <scope>NUCLEOTIDE SEQUENCE [LARGE SCALE GENOMIC DNA]</scope>
    <source>
        <strain evidence="3 4">EC11</strain>
    </source>
</reference>
<sequence length="326" mass="37579">MNANNQIKTHFDNKVVITFILVFILSCSLLAFKKSKEVDCSVFDFETDSAFYMVDDLITFSEGSEKAYSWRWYFGDGTDISYKSKVVHFFSKPGNYKVKLLVNGTCEVEKTLKVIPKPVEEIKEQLIVDFDSPVRVIQGDVVQFLDKTEGAETWEWKFGESSKVDSKSKNPKYKFTSLGVKTISLVINGDKKNRALRDIVVVARPVKTNTRKPVKNKIISVDTVPKVFSEEKIAPTVIKAVNENELEELLYSISDNKISLINFKNQFCLDNAPKVRVNSDSRYMTLEQFYKSIKNKGIKVREVKIYKEKDKCIETIYVNFKYKTFF</sequence>
<evidence type="ECO:0000259" key="2">
    <source>
        <dbReference type="PROSITE" id="PS50093"/>
    </source>
</evidence>
<dbReference type="InterPro" id="IPR013783">
    <property type="entry name" value="Ig-like_fold"/>
</dbReference>
<evidence type="ECO:0000313" key="4">
    <source>
        <dbReference type="Proteomes" id="UP000817854"/>
    </source>
</evidence>
<dbReference type="InterPro" id="IPR035986">
    <property type="entry name" value="PKD_dom_sf"/>
</dbReference>
<dbReference type="CDD" id="cd00146">
    <property type="entry name" value="PKD"/>
    <property type="match status" value="1"/>
</dbReference>
<gene>
    <name evidence="3" type="ORF">FIA58_020435</name>
</gene>
<organism evidence="3 4">
    <name type="scientific">Flavobacterium jejuense</name>
    <dbReference type="NCBI Taxonomy" id="1544455"/>
    <lineage>
        <taxon>Bacteria</taxon>
        <taxon>Pseudomonadati</taxon>
        <taxon>Bacteroidota</taxon>
        <taxon>Flavobacteriia</taxon>
        <taxon>Flavobacteriales</taxon>
        <taxon>Flavobacteriaceae</taxon>
        <taxon>Flavobacterium</taxon>
    </lineage>
</organism>
<dbReference type="SMART" id="SM00089">
    <property type="entry name" value="PKD"/>
    <property type="match status" value="2"/>
</dbReference>
<reference evidence="3 4" key="2">
    <citation type="submission" date="2019-05" db="EMBL/GenBank/DDBJ databases">
        <authorList>
            <person name="Lianzixin W."/>
        </authorList>
    </citation>
    <scope>NUCLEOTIDE SEQUENCE [LARGE SCALE GENOMIC DNA]</scope>
    <source>
        <strain evidence="3 4">EC11</strain>
    </source>
</reference>
<dbReference type="EMBL" id="VEVQ02000022">
    <property type="protein sequence ID" value="NHN28053.1"/>
    <property type="molecule type" value="Genomic_DNA"/>
</dbReference>
<keyword evidence="1" id="KW-1133">Transmembrane helix</keyword>
<feature type="transmembrane region" description="Helical" evidence="1">
    <location>
        <begin position="15"/>
        <end position="32"/>
    </location>
</feature>
<accession>A0ABX0IX77</accession>
<feature type="domain" description="PKD" evidence="2">
    <location>
        <begin position="61"/>
        <end position="103"/>
    </location>
</feature>
<dbReference type="PROSITE" id="PS50093">
    <property type="entry name" value="PKD"/>
    <property type="match status" value="2"/>
</dbReference>
<name>A0ABX0IX77_9FLAO</name>
<evidence type="ECO:0000313" key="3">
    <source>
        <dbReference type="EMBL" id="NHN28053.1"/>
    </source>
</evidence>
<keyword evidence="4" id="KW-1185">Reference proteome</keyword>
<dbReference type="SUPFAM" id="SSF49299">
    <property type="entry name" value="PKD domain"/>
    <property type="match status" value="2"/>
</dbReference>
<feature type="domain" description="PKD" evidence="2">
    <location>
        <begin position="153"/>
        <end position="188"/>
    </location>
</feature>
<dbReference type="Proteomes" id="UP000817854">
    <property type="component" value="Unassembled WGS sequence"/>
</dbReference>
<reference evidence="4" key="1">
    <citation type="submission" date="2019-05" db="EMBL/GenBank/DDBJ databases">
        <title>Flavobacterium profundi sp. nov., isolated from a deep-sea seamount.</title>
        <authorList>
            <person name="Zhang D.-C."/>
        </authorList>
    </citation>
    <scope>NUCLEOTIDE SEQUENCE [LARGE SCALE GENOMIC DNA]</scope>
    <source>
        <strain evidence="4">EC11</strain>
    </source>
</reference>
<keyword evidence="1" id="KW-0472">Membrane</keyword>
<proteinExistence type="predicted"/>
<protein>
    <submittedName>
        <fullName evidence="3">PKD domain-containing protein</fullName>
    </submittedName>
</protein>
<dbReference type="Pfam" id="PF18911">
    <property type="entry name" value="PKD_4"/>
    <property type="match status" value="1"/>
</dbReference>
<dbReference type="Gene3D" id="2.60.40.10">
    <property type="entry name" value="Immunoglobulins"/>
    <property type="match status" value="2"/>
</dbReference>
<evidence type="ECO:0000256" key="1">
    <source>
        <dbReference type="SAM" id="Phobius"/>
    </source>
</evidence>
<dbReference type="InterPro" id="IPR022409">
    <property type="entry name" value="PKD/Chitinase_dom"/>
</dbReference>
<dbReference type="RefSeq" id="WP_140964559.1">
    <property type="nucleotide sequence ID" value="NZ_VEVQ02000022.1"/>
</dbReference>